<evidence type="ECO:0000313" key="2">
    <source>
        <dbReference type="EMBL" id="CAB3245644.1"/>
    </source>
</evidence>
<gene>
    <name evidence="2" type="ORF">APLA_LOCUS11185</name>
</gene>
<proteinExistence type="predicted"/>
<sequence>MEELNKNPILEFNENQLQAVRQAHGYEDVNKLKQDIELLKEWIQKQNHFKIKDFDPGYLERLLIYNKGSIERTKQRFDKFCTFINLMPDFLQNFDIKNEFRPLLSMGNIAVLPKPTSDNYRVIISQTNGSFDNDFQLIDYYRYHVVIAHHALCNDYCHGFVVIFDARNLALNLVTKCNPITINKGLMLLVEAMGMRLKKLHLISGSKLFDTFLMIVKQGLSEKLRNRLMVHSTVEGLQDYIPREQLPVDFGGDERSVKELNDMNFEEWSSDSHIANVKFMESAATDESSRLVCKFNEEYSGMPGSFRTLCVD</sequence>
<dbReference type="InterPro" id="IPR001251">
    <property type="entry name" value="CRAL-TRIO_dom"/>
</dbReference>
<evidence type="ECO:0000313" key="3">
    <source>
        <dbReference type="Proteomes" id="UP000494256"/>
    </source>
</evidence>
<dbReference type="SUPFAM" id="SSF46938">
    <property type="entry name" value="CRAL/TRIO N-terminal domain"/>
    <property type="match status" value="1"/>
</dbReference>
<dbReference type="Pfam" id="PF00650">
    <property type="entry name" value="CRAL_TRIO"/>
    <property type="match status" value="1"/>
</dbReference>
<comment type="caution">
    <text evidence="2">The sequence shown here is derived from an EMBL/GenBank/DDBJ whole genome shotgun (WGS) entry which is preliminary data.</text>
</comment>
<dbReference type="OrthoDB" id="6147836at2759"/>
<reference evidence="2 3" key="1">
    <citation type="submission" date="2020-04" db="EMBL/GenBank/DDBJ databases">
        <authorList>
            <person name="Wallbank WR R."/>
            <person name="Pardo Diaz C."/>
            <person name="Kozak K."/>
            <person name="Martin S."/>
            <person name="Jiggins C."/>
            <person name="Moest M."/>
            <person name="Warren A I."/>
            <person name="Byers J.R.P. K."/>
            <person name="Montejo-Kovacevich G."/>
            <person name="Yen C E."/>
        </authorList>
    </citation>
    <scope>NUCLEOTIDE SEQUENCE [LARGE SCALE GENOMIC DNA]</scope>
</reference>
<protein>
    <recommendedName>
        <fullName evidence="1">CRAL-TRIO domain-containing protein</fullName>
    </recommendedName>
</protein>
<dbReference type="PANTHER" id="PTHR10174:SF222">
    <property type="entry name" value="GH10083P-RELATED"/>
    <property type="match status" value="1"/>
</dbReference>
<evidence type="ECO:0000259" key="1">
    <source>
        <dbReference type="PROSITE" id="PS50191"/>
    </source>
</evidence>
<feature type="domain" description="CRAL-TRIO" evidence="1">
    <location>
        <begin position="160"/>
        <end position="258"/>
    </location>
</feature>
<name>A0A8S1AKU0_ARCPL</name>
<dbReference type="GO" id="GO:0016020">
    <property type="term" value="C:membrane"/>
    <property type="evidence" value="ECO:0007669"/>
    <property type="project" value="TreeGrafter"/>
</dbReference>
<dbReference type="AlphaFoldDB" id="A0A8S1AKU0"/>
<accession>A0A8S1AKU0</accession>
<dbReference type="Proteomes" id="UP000494256">
    <property type="component" value="Unassembled WGS sequence"/>
</dbReference>
<dbReference type="PANTHER" id="PTHR10174">
    <property type="entry name" value="ALPHA-TOCOPHEROL TRANSFER PROTEIN-RELATED"/>
    <property type="match status" value="1"/>
</dbReference>
<dbReference type="EMBL" id="CADEBD010000327">
    <property type="protein sequence ID" value="CAB3245644.1"/>
    <property type="molecule type" value="Genomic_DNA"/>
</dbReference>
<dbReference type="PROSITE" id="PS50191">
    <property type="entry name" value="CRAL_TRIO"/>
    <property type="match status" value="1"/>
</dbReference>
<dbReference type="InterPro" id="IPR036865">
    <property type="entry name" value="CRAL-TRIO_dom_sf"/>
</dbReference>
<dbReference type="CDD" id="cd00170">
    <property type="entry name" value="SEC14"/>
    <property type="match status" value="1"/>
</dbReference>
<dbReference type="Gene3D" id="3.40.525.10">
    <property type="entry name" value="CRAL-TRIO lipid binding domain"/>
    <property type="match status" value="1"/>
</dbReference>
<dbReference type="InterPro" id="IPR036273">
    <property type="entry name" value="CRAL/TRIO_N_dom_sf"/>
</dbReference>
<organism evidence="2 3">
    <name type="scientific">Arctia plantaginis</name>
    <name type="common">Wood tiger moth</name>
    <name type="synonym">Phalaena plantaginis</name>
    <dbReference type="NCBI Taxonomy" id="874455"/>
    <lineage>
        <taxon>Eukaryota</taxon>
        <taxon>Metazoa</taxon>
        <taxon>Ecdysozoa</taxon>
        <taxon>Arthropoda</taxon>
        <taxon>Hexapoda</taxon>
        <taxon>Insecta</taxon>
        <taxon>Pterygota</taxon>
        <taxon>Neoptera</taxon>
        <taxon>Endopterygota</taxon>
        <taxon>Lepidoptera</taxon>
        <taxon>Glossata</taxon>
        <taxon>Ditrysia</taxon>
        <taxon>Noctuoidea</taxon>
        <taxon>Erebidae</taxon>
        <taxon>Arctiinae</taxon>
        <taxon>Arctia</taxon>
    </lineage>
</organism>
<dbReference type="GO" id="GO:1902936">
    <property type="term" value="F:phosphatidylinositol bisphosphate binding"/>
    <property type="evidence" value="ECO:0007669"/>
    <property type="project" value="TreeGrafter"/>
</dbReference>
<dbReference type="SUPFAM" id="SSF52087">
    <property type="entry name" value="CRAL/TRIO domain"/>
    <property type="match status" value="1"/>
</dbReference>